<sequence>MTVTPNDLDGLPSSINYRKLDNAQVYEDHYDYCDEKLPAELKGYAGFDKFCKKLGYNLDQLYKMQTYSELADERCDALNIWIYDRLFSEIKRDEPYQISTFPFERFRYVWNKFPGNREKCNFLLEKCSEENFKKMKEMFHLIINYNSIKHYVHSSGGICSADYNSYINKIVSTYKSLKEECPNNKPYCKFVEYIKGNYDQFHLLNLQCTSTGTGSAFSAGGQDLHISENSPADAPGNSSSRVAMGVLFPLLCILFIFFALYRLTPFGSWFKVFLVKNKIIRHNINGEEAIQSFKHIHVPEGIDNKCSSSYIGYHAT</sequence>
<proteinExistence type="predicted"/>
<evidence type="ECO:0000313" key="2">
    <source>
        <dbReference type="EMBL" id="SBS89142.1"/>
    </source>
</evidence>
<accession>A0A1A8W805</accession>
<dbReference type="AlphaFoldDB" id="A0A1A8W805"/>
<dbReference type="InterPro" id="IPR008780">
    <property type="entry name" value="Plasmodium_Vir"/>
</dbReference>
<reference evidence="3" key="1">
    <citation type="submission" date="2016-05" db="EMBL/GenBank/DDBJ databases">
        <authorList>
            <person name="Naeem Raeece"/>
        </authorList>
    </citation>
    <scope>NUCLEOTIDE SEQUENCE [LARGE SCALE GENOMIC DNA]</scope>
</reference>
<dbReference type="EMBL" id="FLQU01000681">
    <property type="protein sequence ID" value="SBS89142.1"/>
    <property type="molecule type" value="Genomic_DNA"/>
</dbReference>
<evidence type="ECO:0000256" key="1">
    <source>
        <dbReference type="SAM" id="Phobius"/>
    </source>
</evidence>
<protein>
    <submittedName>
        <fullName evidence="2">PIR Superfamily Protein</fullName>
    </submittedName>
</protein>
<keyword evidence="1" id="KW-1133">Transmembrane helix</keyword>
<gene>
    <name evidence="2" type="ORF">POVCU2_0052630</name>
</gene>
<name>A0A1A8W805_PLAOA</name>
<keyword evidence="1" id="KW-0812">Transmembrane</keyword>
<dbReference type="Proteomes" id="UP000078560">
    <property type="component" value="Unassembled WGS sequence"/>
</dbReference>
<feature type="transmembrane region" description="Helical" evidence="1">
    <location>
        <begin position="242"/>
        <end position="261"/>
    </location>
</feature>
<keyword evidence="1" id="KW-0472">Membrane</keyword>
<evidence type="ECO:0000313" key="3">
    <source>
        <dbReference type="Proteomes" id="UP000078560"/>
    </source>
</evidence>
<dbReference type="Pfam" id="PF05795">
    <property type="entry name" value="Plasmodium_Vir"/>
    <property type="match status" value="2"/>
</dbReference>
<organism evidence="2 3">
    <name type="scientific">Plasmodium ovale curtisi</name>
    <dbReference type="NCBI Taxonomy" id="864141"/>
    <lineage>
        <taxon>Eukaryota</taxon>
        <taxon>Sar</taxon>
        <taxon>Alveolata</taxon>
        <taxon>Apicomplexa</taxon>
        <taxon>Aconoidasida</taxon>
        <taxon>Haemosporida</taxon>
        <taxon>Plasmodiidae</taxon>
        <taxon>Plasmodium</taxon>
        <taxon>Plasmodium (Plasmodium)</taxon>
    </lineage>
</organism>